<accession>A0A232EMS8</accession>
<protein>
    <submittedName>
        <fullName evidence="2">Uncharacterized protein</fullName>
    </submittedName>
</protein>
<dbReference type="EMBL" id="NNAY01003299">
    <property type="protein sequence ID" value="OXU19660.1"/>
    <property type="molecule type" value="Genomic_DNA"/>
</dbReference>
<feature type="compositionally biased region" description="Polar residues" evidence="1">
    <location>
        <begin position="92"/>
        <end position="105"/>
    </location>
</feature>
<name>A0A232EMS8_9HYME</name>
<evidence type="ECO:0000313" key="3">
    <source>
        <dbReference type="Proteomes" id="UP000215335"/>
    </source>
</evidence>
<dbReference type="AlphaFoldDB" id="A0A232EMS8"/>
<feature type="region of interest" description="Disordered" evidence="1">
    <location>
        <begin position="128"/>
        <end position="147"/>
    </location>
</feature>
<organism evidence="2 3">
    <name type="scientific">Trichomalopsis sarcophagae</name>
    <dbReference type="NCBI Taxonomy" id="543379"/>
    <lineage>
        <taxon>Eukaryota</taxon>
        <taxon>Metazoa</taxon>
        <taxon>Ecdysozoa</taxon>
        <taxon>Arthropoda</taxon>
        <taxon>Hexapoda</taxon>
        <taxon>Insecta</taxon>
        <taxon>Pterygota</taxon>
        <taxon>Neoptera</taxon>
        <taxon>Endopterygota</taxon>
        <taxon>Hymenoptera</taxon>
        <taxon>Apocrita</taxon>
        <taxon>Proctotrupomorpha</taxon>
        <taxon>Chalcidoidea</taxon>
        <taxon>Pteromalidae</taxon>
        <taxon>Pteromalinae</taxon>
        <taxon>Trichomalopsis</taxon>
    </lineage>
</organism>
<sequence>MNNFDEKISDVAVIALLETVLPAPEEKRHCMCRPDRAQKTGTTATTSLTPRGVRRGERPHLFTSAADLQSILTACQAGSEQPRRQKIRLTVTEKNVNSDTTSCNGPESDLAGKSAAALPTSSPSLMTVSSALTSIQSSSSSSPAPSM</sequence>
<feature type="region of interest" description="Disordered" evidence="1">
    <location>
        <begin position="92"/>
        <end position="121"/>
    </location>
</feature>
<evidence type="ECO:0000313" key="2">
    <source>
        <dbReference type="EMBL" id="OXU19660.1"/>
    </source>
</evidence>
<dbReference type="Proteomes" id="UP000215335">
    <property type="component" value="Unassembled WGS sequence"/>
</dbReference>
<evidence type="ECO:0000256" key="1">
    <source>
        <dbReference type="SAM" id="MobiDB-lite"/>
    </source>
</evidence>
<gene>
    <name evidence="2" type="ORF">TSAR_014157</name>
</gene>
<comment type="caution">
    <text evidence="2">The sequence shown here is derived from an EMBL/GenBank/DDBJ whole genome shotgun (WGS) entry which is preliminary data.</text>
</comment>
<keyword evidence="3" id="KW-1185">Reference proteome</keyword>
<proteinExistence type="predicted"/>
<reference evidence="2 3" key="1">
    <citation type="journal article" date="2017" name="Curr. Biol.">
        <title>The Evolution of Venom by Co-option of Single-Copy Genes.</title>
        <authorList>
            <person name="Martinson E.O."/>
            <person name="Mrinalini"/>
            <person name="Kelkar Y.D."/>
            <person name="Chang C.H."/>
            <person name="Werren J.H."/>
        </authorList>
    </citation>
    <scope>NUCLEOTIDE SEQUENCE [LARGE SCALE GENOMIC DNA]</scope>
    <source>
        <strain evidence="2 3">Alberta</strain>
        <tissue evidence="2">Whole body</tissue>
    </source>
</reference>